<comment type="caution">
    <text evidence="3">The sequence shown here is derived from an EMBL/GenBank/DDBJ whole genome shotgun (WGS) entry which is preliminary data.</text>
</comment>
<evidence type="ECO:0000256" key="1">
    <source>
        <dbReference type="SAM" id="MobiDB-lite"/>
    </source>
</evidence>
<feature type="compositionally biased region" description="Basic and acidic residues" evidence="1">
    <location>
        <begin position="291"/>
        <end position="313"/>
    </location>
</feature>
<dbReference type="AlphaFoldDB" id="A0A8J6M5B0"/>
<protein>
    <submittedName>
        <fullName evidence="3">Flagellar hook-length control protein FliK</fullName>
    </submittedName>
</protein>
<proteinExistence type="predicted"/>
<dbReference type="RefSeq" id="WP_186879096.1">
    <property type="nucleotide sequence ID" value="NZ_JACOPN010000008.1"/>
</dbReference>
<reference evidence="3" key="1">
    <citation type="submission" date="2020-08" db="EMBL/GenBank/DDBJ databases">
        <title>Genome public.</title>
        <authorList>
            <person name="Liu C."/>
            <person name="Sun Q."/>
        </authorList>
    </citation>
    <scope>NUCLEOTIDE SEQUENCE</scope>
    <source>
        <strain evidence="3">BX5</strain>
    </source>
</reference>
<gene>
    <name evidence="3" type="ORF">H8S55_11655</name>
</gene>
<dbReference type="InterPro" id="IPR038610">
    <property type="entry name" value="FliK-like_C_sf"/>
</dbReference>
<keyword evidence="3" id="KW-0282">Flagellum</keyword>
<keyword evidence="3" id="KW-0969">Cilium</keyword>
<name>A0A8J6M5B0_9FIRM</name>
<evidence type="ECO:0000313" key="3">
    <source>
        <dbReference type="EMBL" id="MBC5717962.1"/>
    </source>
</evidence>
<keyword evidence="4" id="KW-1185">Reference proteome</keyword>
<dbReference type="Pfam" id="PF02120">
    <property type="entry name" value="Flg_hook"/>
    <property type="match status" value="1"/>
</dbReference>
<sequence>MEQMNQAVLSMMQMVTAGRSQRAESGNRTGKDENAKDFGTMLRDRQTADKTAGTAQNTVKAADTAEAEPTVDLDGLEQQMLLAAMALAQNPVVIVQDVQPEVQKSGAAMELVPIQTEQAPQQSVAPTLDVETEAPAAQETPQLQAVELTQDAPQTETGKADSGESRGSELPMEELHAETRTEQADVEPHPVFRDIKAVPVKVGEVYQAEPTVENGVELKDLGDTLTQAIDRGENRLELQLQPAELGRIRVEMRWSDDGALHVILHAESARTQSLLEKDMASLQTLLGRETQQEVKVELPREQEAPRQSFDDGRQNGGQQHHQQEQRQSSRHSGQDFLHQLRLGLIPAEEVS</sequence>
<dbReference type="Proteomes" id="UP000602260">
    <property type="component" value="Unassembled WGS sequence"/>
</dbReference>
<organism evidence="3 4">
    <name type="scientific">Flintibacter faecis</name>
    <dbReference type="NCBI Taxonomy" id="2763047"/>
    <lineage>
        <taxon>Bacteria</taxon>
        <taxon>Bacillati</taxon>
        <taxon>Bacillota</taxon>
        <taxon>Clostridia</taxon>
        <taxon>Eubacteriales</taxon>
        <taxon>Flintibacter</taxon>
    </lineage>
</organism>
<feature type="domain" description="Flagellar hook-length control protein-like C-terminal" evidence="2">
    <location>
        <begin position="225"/>
        <end position="296"/>
    </location>
</feature>
<feature type="region of interest" description="Disordered" evidence="1">
    <location>
        <begin position="291"/>
        <end position="338"/>
    </location>
</feature>
<evidence type="ECO:0000313" key="4">
    <source>
        <dbReference type="Proteomes" id="UP000602260"/>
    </source>
</evidence>
<feature type="compositionally biased region" description="Basic and acidic residues" evidence="1">
    <location>
        <begin position="158"/>
        <end position="184"/>
    </location>
</feature>
<evidence type="ECO:0000259" key="2">
    <source>
        <dbReference type="Pfam" id="PF02120"/>
    </source>
</evidence>
<accession>A0A8J6M5B0</accession>
<dbReference type="Gene3D" id="3.30.750.140">
    <property type="match status" value="1"/>
</dbReference>
<dbReference type="EMBL" id="JACOPN010000008">
    <property type="protein sequence ID" value="MBC5717962.1"/>
    <property type="molecule type" value="Genomic_DNA"/>
</dbReference>
<dbReference type="InterPro" id="IPR021136">
    <property type="entry name" value="Flagellar_hook_control-like_C"/>
</dbReference>
<keyword evidence="3" id="KW-0966">Cell projection</keyword>
<feature type="region of interest" description="Disordered" evidence="1">
    <location>
        <begin position="46"/>
        <end position="66"/>
    </location>
</feature>
<dbReference type="CDD" id="cd17470">
    <property type="entry name" value="T3SS_Flik_C"/>
    <property type="match status" value="1"/>
</dbReference>
<feature type="region of interest" description="Disordered" evidence="1">
    <location>
        <begin position="149"/>
        <end position="184"/>
    </location>
</feature>